<feature type="transmembrane region" description="Helical" evidence="2">
    <location>
        <begin position="171"/>
        <end position="190"/>
    </location>
</feature>
<proteinExistence type="predicted"/>
<feature type="transmembrane region" description="Helical" evidence="2">
    <location>
        <begin position="145"/>
        <end position="165"/>
    </location>
</feature>
<keyword evidence="4" id="KW-1185">Reference proteome</keyword>
<evidence type="ECO:0000313" key="3">
    <source>
        <dbReference type="EMBL" id="QKD79333.1"/>
    </source>
</evidence>
<dbReference type="Proteomes" id="UP000504752">
    <property type="component" value="Chromosome"/>
</dbReference>
<protein>
    <submittedName>
        <fullName evidence="3">Uncharacterized protein</fullName>
    </submittedName>
</protein>
<dbReference type="RefSeq" id="WP_159523975.1">
    <property type="nucleotide sequence ID" value="NZ_CP053642.1"/>
</dbReference>
<sequence>MSSSTSSANDRPDPSVGGAPTEPPTEPMTEPPTGPMTEPLPQPEAPTESLESAEAPRGPIPGGAPTEPLSAAGPAAAPLNAPPEPGAPTSGVWSATTAGATAATAGAPGHPGTAGAQSAAWTPAQPSGPLPGAPEARRRASTGTIIWGALLLALGALTVAAGAGLRVDLQLATIGVLGLLGAALLIVAIMPHRGRRDHP</sequence>
<organism evidence="3 4">
    <name type="scientific">Actinomyces marmotae</name>
    <dbReference type="NCBI Taxonomy" id="2737173"/>
    <lineage>
        <taxon>Bacteria</taxon>
        <taxon>Bacillati</taxon>
        <taxon>Actinomycetota</taxon>
        <taxon>Actinomycetes</taxon>
        <taxon>Actinomycetales</taxon>
        <taxon>Actinomycetaceae</taxon>
        <taxon>Actinomyces</taxon>
    </lineage>
</organism>
<reference evidence="3 4" key="1">
    <citation type="submission" date="2020-05" db="EMBL/GenBank/DDBJ databases">
        <title>Actinomyces sp. zg-325.</title>
        <authorList>
            <person name="Yang C."/>
        </authorList>
    </citation>
    <scope>NUCLEOTIDE SEQUENCE [LARGE SCALE GENOMIC DNA]</scope>
    <source>
        <strain evidence="4">zg-325</strain>
    </source>
</reference>
<keyword evidence="2" id="KW-0812">Transmembrane</keyword>
<accession>A0A6M8B7Z8</accession>
<dbReference type="KEGG" id="amam:HPC72_02825"/>
<evidence type="ECO:0000256" key="1">
    <source>
        <dbReference type="SAM" id="MobiDB-lite"/>
    </source>
</evidence>
<dbReference type="EMBL" id="CP053642">
    <property type="protein sequence ID" value="QKD79333.1"/>
    <property type="molecule type" value="Genomic_DNA"/>
</dbReference>
<evidence type="ECO:0000313" key="4">
    <source>
        <dbReference type="Proteomes" id="UP000504752"/>
    </source>
</evidence>
<keyword evidence="2" id="KW-0472">Membrane</keyword>
<evidence type="ECO:0000256" key="2">
    <source>
        <dbReference type="SAM" id="Phobius"/>
    </source>
</evidence>
<keyword evidence="2" id="KW-1133">Transmembrane helix</keyword>
<feature type="compositionally biased region" description="Pro residues" evidence="1">
    <location>
        <begin position="21"/>
        <end position="44"/>
    </location>
</feature>
<name>A0A6M8B7Z8_9ACTO</name>
<feature type="compositionally biased region" description="Low complexity" evidence="1">
    <location>
        <begin position="95"/>
        <end position="116"/>
    </location>
</feature>
<feature type="region of interest" description="Disordered" evidence="1">
    <location>
        <begin position="1"/>
        <end position="137"/>
    </location>
</feature>
<feature type="compositionally biased region" description="Low complexity" evidence="1">
    <location>
        <begin position="67"/>
        <end position="79"/>
    </location>
</feature>
<gene>
    <name evidence="3" type="ORF">HPC72_02825</name>
</gene>
<dbReference type="AlphaFoldDB" id="A0A6M8B7Z8"/>